<evidence type="ECO:0000313" key="16">
    <source>
        <dbReference type="Proteomes" id="UP000799428"/>
    </source>
</evidence>
<dbReference type="SUPFAM" id="SSF48264">
    <property type="entry name" value="Cytochrome P450"/>
    <property type="match status" value="1"/>
</dbReference>
<dbReference type="Proteomes" id="UP000799428">
    <property type="component" value="Unassembled WGS sequence"/>
</dbReference>
<keyword evidence="5 14" id="KW-0812">Transmembrane</keyword>
<dbReference type="PRINTS" id="PR00463">
    <property type="entry name" value="EP450I"/>
</dbReference>
<keyword evidence="6 12" id="KW-0479">Metal-binding</keyword>
<dbReference type="GO" id="GO:0016020">
    <property type="term" value="C:membrane"/>
    <property type="evidence" value="ECO:0007669"/>
    <property type="project" value="UniProtKB-SubCell"/>
</dbReference>
<evidence type="ECO:0000256" key="11">
    <source>
        <dbReference type="ARBA" id="ARBA00023136"/>
    </source>
</evidence>
<protein>
    <submittedName>
        <fullName evidence="15">Cytochrome P450</fullName>
    </submittedName>
</protein>
<dbReference type="FunFam" id="1.10.630.10:FF:000047">
    <property type="entry name" value="Cytochrome P450 monooxygenase"/>
    <property type="match status" value="1"/>
</dbReference>
<reference evidence="15" key="1">
    <citation type="journal article" date="2020" name="Stud. Mycol.">
        <title>101 Dothideomycetes genomes: a test case for predicting lifestyles and emergence of pathogens.</title>
        <authorList>
            <person name="Haridas S."/>
            <person name="Albert R."/>
            <person name="Binder M."/>
            <person name="Bloem J."/>
            <person name="Labutti K."/>
            <person name="Salamov A."/>
            <person name="Andreopoulos B."/>
            <person name="Baker S."/>
            <person name="Barry K."/>
            <person name="Bills G."/>
            <person name="Bluhm B."/>
            <person name="Cannon C."/>
            <person name="Castanera R."/>
            <person name="Culley D."/>
            <person name="Daum C."/>
            <person name="Ezra D."/>
            <person name="Gonzalez J."/>
            <person name="Henrissat B."/>
            <person name="Kuo A."/>
            <person name="Liang C."/>
            <person name="Lipzen A."/>
            <person name="Lutzoni F."/>
            <person name="Magnuson J."/>
            <person name="Mondo S."/>
            <person name="Nolan M."/>
            <person name="Ohm R."/>
            <person name="Pangilinan J."/>
            <person name="Park H.-J."/>
            <person name="Ramirez L."/>
            <person name="Alfaro M."/>
            <person name="Sun H."/>
            <person name="Tritt A."/>
            <person name="Yoshinaga Y."/>
            <person name="Zwiers L.-H."/>
            <person name="Turgeon B."/>
            <person name="Goodwin S."/>
            <person name="Spatafora J."/>
            <person name="Crous P."/>
            <person name="Grigoriev I."/>
        </authorList>
    </citation>
    <scope>NUCLEOTIDE SEQUENCE</scope>
    <source>
        <strain evidence="15">CBS 279.74</strain>
    </source>
</reference>
<evidence type="ECO:0000256" key="9">
    <source>
        <dbReference type="ARBA" id="ARBA00023004"/>
    </source>
</evidence>
<keyword evidence="7 14" id="KW-1133">Transmembrane helix</keyword>
<dbReference type="PANTHER" id="PTHR24305:SF210">
    <property type="entry name" value="CYTOCHROME P450 MONOOXYGENASE ASQL-RELATED"/>
    <property type="match status" value="1"/>
</dbReference>
<dbReference type="PROSITE" id="PS00086">
    <property type="entry name" value="CYTOCHROME_P450"/>
    <property type="match status" value="1"/>
</dbReference>
<evidence type="ECO:0000256" key="2">
    <source>
        <dbReference type="ARBA" id="ARBA00004167"/>
    </source>
</evidence>
<sequence>MIDELLQGSLLAVTLKGVGLVFLSTIVYGVLLGLYNTTLHPLRSYPGPFLWRAYQWPFQRSIISGRFPFDTLELHKKYGHVVRVAPWELSYTDSKALKTIYGHHNPATDGYSEFEKDRMEYQKSPNGVYSILAAYGPDHGRFRRLLSHSFSEKGMRDMQPRIQSFVQLLVKGLRESAQSGGYTDILEWYNWTTFDMIGDLAFGESFHCLELKRTDPWIAAIFGTVKVLSWISTIRRYKLGSLIPYLTPKKLLEFRLFNLQRNRQKIDERTALGTDRGDFWDNVIEKSDFEKGTGMTKEEMVSNASILVLGGSETTATLLSGTTYLLLMNPEKMKKLLEEVRGAYKHDDEIDLLSVGKLEYMLAVFDEAMRIYPPVPNQGNRVVPPNGAMVAEKWVAGGTSLQVQQYASSHSPANFHLPESFVPERWLSSPPPEFANDDRTARASFSLGPRNCIGRNLAYAEMRLILAKVCYNFDLELDEKRSGEWIAEQKIFGLWEKGPLWVKLTEVKK</sequence>
<comment type="similarity">
    <text evidence="3 13">Belongs to the cytochrome P450 family.</text>
</comment>
<dbReference type="AlphaFoldDB" id="A0A6G1KE14"/>
<dbReference type="GO" id="GO:0020037">
    <property type="term" value="F:heme binding"/>
    <property type="evidence" value="ECO:0007669"/>
    <property type="project" value="InterPro"/>
</dbReference>
<dbReference type="GO" id="GO:0009403">
    <property type="term" value="P:toxin biosynthetic process"/>
    <property type="evidence" value="ECO:0007669"/>
    <property type="project" value="UniProtKB-ARBA"/>
</dbReference>
<dbReference type="CDD" id="cd11058">
    <property type="entry name" value="CYP60B-like"/>
    <property type="match status" value="1"/>
</dbReference>
<proteinExistence type="inferred from homology"/>
<dbReference type="InterPro" id="IPR036396">
    <property type="entry name" value="Cyt_P450_sf"/>
</dbReference>
<feature type="binding site" description="axial binding residue" evidence="12">
    <location>
        <position position="452"/>
    </location>
    <ligand>
        <name>heme</name>
        <dbReference type="ChEBI" id="CHEBI:30413"/>
    </ligand>
    <ligandPart>
        <name>Fe</name>
        <dbReference type="ChEBI" id="CHEBI:18248"/>
    </ligandPart>
</feature>
<dbReference type="PANTHER" id="PTHR24305">
    <property type="entry name" value="CYTOCHROME P450"/>
    <property type="match status" value="1"/>
</dbReference>
<dbReference type="Gene3D" id="1.10.630.10">
    <property type="entry name" value="Cytochrome P450"/>
    <property type="match status" value="1"/>
</dbReference>
<evidence type="ECO:0000256" key="7">
    <source>
        <dbReference type="ARBA" id="ARBA00022989"/>
    </source>
</evidence>
<dbReference type="GO" id="GO:0016705">
    <property type="term" value="F:oxidoreductase activity, acting on paired donors, with incorporation or reduction of molecular oxygen"/>
    <property type="evidence" value="ECO:0007669"/>
    <property type="project" value="InterPro"/>
</dbReference>
<comment type="subcellular location">
    <subcellularLocation>
        <location evidence="2">Membrane</location>
        <topology evidence="2">Single-pass membrane protein</topology>
    </subcellularLocation>
</comment>
<evidence type="ECO:0000256" key="4">
    <source>
        <dbReference type="ARBA" id="ARBA00022617"/>
    </source>
</evidence>
<evidence type="ECO:0000256" key="12">
    <source>
        <dbReference type="PIRSR" id="PIRSR602401-1"/>
    </source>
</evidence>
<keyword evidence="16" id="KW-1185">Reference proteome</keyword>
<dbReference type="GO" id="GO:0004497">
    <property type="term" value="F:monooxygenase activity"/>
    <property type="evidence" value="ECO:0007669"/>
    <property type="project" value="UniProtKB-KW"/>
</dbReference>
<evidence type="ECO:0000256" key="8">
    <source>
        <dbReference type="ARBA" id="ARBA00023002"/>
    </source>
</evidence>
<comment type="cofactor">
    <cofactor evidence="1 12">
        <name>heme</name>
        <dbReference type="ChEBI" id="CHEBI:30413"/>
    </cofactor>
</comment>
<dbReference type="OrthoDB" id="1470350at2759"/>
<organism evidence="15 16">
    <name type="scientific">Pleomassaria siparia CBS 279.74</name>
    <dbReference type="NCBI Taxonomy" id="1314801"/>
    <lineage>
        <taxon>Eukaryota</taxon>
        <taxon>Fungi</taxon>
        <taxon>Dikarya</taxon>
        <taxon>Ascomycota</taxon>
        <taxon>Pezizomycotina</taxon>
        <taxon>Dothideomycetes</taxon>
        <taxon>Pleosporomycetidae</taxon>
        <taxon>Pleosporales</taxon>
        <taxon>Pleomassariaceae</taxon>
        <taxon>Pleomassaria</taxon>
    </lineage>
</organism>
<evidence type="ECO:0000256" key="10">
    <source>
        <dbReference type="ARBA" id="ARBA00023033"/>
    </source>
</evidence>
<keyword evidence="8 13" id="KW-0560">Oxidoreductase</keyword>
<dbReference type="PRINTS" id="PR00385">
    <property type="entry name" value="P450"/>
</dbReference>
<evidence type="ECO:0000313" key="15">
    <source>
        <dbReference type="EMBL" id="KAF2710597.1"/>
    </source>
</evidence>
<evidence type="ECO:0000256" key="1">
    <source>
        <dbReference type="ARBA" id="ARBA00001971"/>
    </source>
</evidence>
<gene>
    <name evidence="15" type="ORF">K504DRAFT_405939</name>
</gene>
<dbReference type="EMBL" id="MU005769">
    <property type="protein sequence ID" value="KAF2710597.1"/>
    <property type="molecule type" value="Genomic_DNA"/>
</dbReference>
<evidence type="ECO:0000256" key="6">
    <source>
        <dbReference type="ARBA" id="ARBA00022723"/>
    </source>
</evidence>
<dbReference type="InterPro" id="IPR017972">
    <property type="entry name" value="Cyt_P450_CS"/>
</dbReference>
<evidence type="ECO:0000256" key="13">
    <source>
        <dbReference type="RuleBase" id="RU000461"/>
    </source>
</evidence>
<evidence type="ECO:0000256" key="3">
    <source>
        <dbReference type="ARBA" id="ARBA00010617"/>
    </source>
</evidence>
<evidence type="ECO:0000256" key="5">
    <source>
        <dbReference type="ARBA" id="ARBA00022692"/>
    </source>
</evidence>
<keyword evidence="10 13" id="KW-0503">Monooxygenase</keyword>
<accession>A0A6G1KE14</accession>
<dbReference type="GO" id="GO:0005506">
    <property type="term" value="F:iron ion binding"/>
    <property type="evidence" value="ECO:0007669"/>
    <property type="project" value="InterPro"/>
</dbReference>
<name>A0A6G1KE14_9PLEO</name>
<dbReference type="InterPro" id="IPR050121">
    <property type="entry name" value="Cytochrome_P450_monoxygenase"/>
</dbReference>
<dbReference type="Pfam" id="PF00067">
    <property type="entry name" value="p450"/>
    <property type="match status" value="1"/>
</dbReference>
<feature type="transmembrane region" description="Helical" evidence="14">
    <location>
        <begin position="12"/>
        <end position="35"/>
    </location>
</feature>
<dbReference type="InterPro" id="IPR001128">
    <property type="entry name" value="Cyt_P450"/>
</dbReference>
<keyword evidence="4 12" id="KW-0349">Heme</keyword>
<evidence type="ECO:0000256" key="14">
    <source>
        <dbReference type="SAM" id="Phobius"/>
    </source>
</evidence>
<keyword evidence="11 14" id="KW-0472">Membrane</keyword>
<dbReference type="InterPro" id="IPR002401">
    <property type="entry name" value="Cyt_P450_E_grp-I"/>
</dbReference>
<keyword evidence="9 12" id="KW-0408">Iron</keyword>